<dbReference type="AlphaFoldDB" id="A0A0F9LJQ8"/>
<keyword evidence="1" id="KW-1133">Transmembrane helix</keyword>
<feature type="transmembrane region" description="Helical" evidence="1">
    <location>
        <begin position="31"/>
        <end position="48"/>
    </location>
</feature>
<comment type="caution">
    <text evidence="2">The sequence shown here is derived from an EMBL/GenBank/DDBJ whole genome shotgun (WGS) entry which is preliminary data.</text>
</comment>
<name>A0A0F9LJQ8_9ZZZZ</name>
<reference evidence="2" key="1">
    <citation type="journal article" date="2015" name="Nature">
        <title>Complex archaea that bridge the gap between prokaryotes and eukaryotes.</title>
        <authorList>
            <person name="Spang A."/>
            <person name="Saw J.H."/>
            <person name="Jorgensen S.L."/>
            <person name="Zaremba-Niedzwiedzka K."/>
            <person name="Martijn J."/>
            <person name="Lind A.E."/>
            <person name="van Eijk R."/>
            <person name="Schleper C."/>
            <person name="Guy L."/>
            <person name="Ettema T.J."/>
        </authorList>
    </citation>
    <scope>NUCLEOTIDE SEQUENCE</scope>
</reference>
<feature type="transmembrane region" description="Helical" evidence="1">
    <location>
        <begin position="7"/>
        <end position="25"/>
    </location>
</feature>
<proteinExistence type="predicted"/>
<gene>
    <name evidence="2" type="ORF">LCGC14_1206540</name>
</gene>
<sequence>MSGTKLLIIILILLLIISILWTVSGSLVGKVILTTIAAIELGMVGVIIKHKYS</sequence>
<organism evidence="2">
    <name type="scientific">marine sediment metagenome</name>
    <dbReference type="NCBI Taxonomy" id="412755"/>
    <lineage>
        <taxon>unclassified sequences</taxon>
        <taxon>metagenomes</taxon>
        <taxon>ecological metagenomes</taxon>
    </lineage>
</organism>
<evidence type="ECO:0000313" key="2">
    <source>
        <dbReference type="EMBL" id="KKM93623.1"/>
    </source>
</evidence>
<evidence type="ECO:0000256" key="1">
    <source>
        <dbReference type="SAM" id="Phobius"/>
    </source>
</evidence>
<accession>A0A0F9LJQ8</accession>
<protein>
    <submittedName>
        <fullName evidence="2">Uncharacterized protein</fullName>
    </submittedName>
</protein>
<keyword evidence="1" id="KW-0472">Membrane</keyword>
<keyword evidence="1" id="KW-0812">Transmembrane</keyword>
<dbReference type="EMBL" id="LAZR01006240">
    <property type="protein sequence ID" value="KKM93623.1"/>
    <property type="molecule type" value="Genomic_DNA"/>
</dbReference>